<evidence type="ECO:0000256" key="2">
    <source>
        <dbReference type="SAM" id="Phobius"/>
    </source>
</evidence>
<dbReference type="EMBL" id="MJAT01000036">
    <property type="protein sequence ID" value="OEH84717.1"/>
    <property type="molecule type" value="Genomic_DNA"/>
</dbReference>
<evidence type="ECO:0000313" key="3">
    <source>
        <dbReference type="EMBL" id="OEH84717.1"/>
    </source>
</evidence>
<keyword evidence="2" id="KW-0812">Transmembrane</keyword>
<keyword evidence="2" id="KW-0472">Membrane</keyword>
<dbReference type="NCBIfam" id="TIGR02854">
    <property type="entry name" value="spore_II_GA"/>
    <property type="match status" value="1"/>
</dbReference>
<dbReference type="Pfam" id="PF03419">
    <property type="entry name" value="Peptidase_U4"/>
    <property type="match status" value="1"/>
</dbReference>
<feature type="transmembrane region" description="Helical" evidence="2">
    <location>
        <begin position="6"/>
        <end position="27"/>
    </location>
</feature>
<evidence type="ECO:0000313" key="4">
    <source>
        <dbReference type="Proteomes" id="UP000095255"/>
    </source>
</evidence>
<dbReference type="GO" id="GO:0030436">
    <property type="term" value="P:asexual sporulation"/>
    <property type="evidence" value="ECO:0007669"/>
    <property type="project" value="InterPro"/>
</dbReference>
<feature type="transmembrane region" description="Helical" evidence="2">
    <location>
        <begin position="34"/>
        <end position="52"/>
    </location>
</feature>
<keyword evidence="4" id="KW-1185">Reference proteome</keyword>
<reference evidence="3 4" key="1">
    <citation type="submission" date="2016-09" db="EMBL/GenBank/DDBJ databases">
        <title>Desulfuribacillus arsenicus sp. nov., an obligately anaerobic, dissimilatory arsenic- and antimonate-reducing bacterium isolated from anoxic sediments.</title>
        <authorList>
            <person name="Abin C.A."/>
            <person name="Hollibaugh J.T."/>
        </authorList>
    </citation>
    <scope>NUCLEOTIDE SEQUENCE [LARGE SCALE GENOMIC DNA]</scope>
    <source>
        <strain evidence="3 4">MLFW-2</strain>
    </source>
</reference>
<dbReference type="AlphaFoldDB" id="A0A1E5L3N2"/>
<dbReference type="GO" id="GO:0006508">
    <property type="term" value="P:proteolysis"/>
    <property type="evidence" value="ECO:0007669"/>
    <property type="project" value="InterPro"/>
</dbReference>
<accession>A0A1E5L3N2</accession>
<feature type="transmembrane region" description="Helical" evidence="2">
    <location>
        <begin position="84"/>
        <end position="108"/>
    </location>
</feature>
<dbReference type="OrthoDB" id="2690199at2"/>
<feature type="transmembrane region" description="Helical" evidence="2">
    <location>
        <begin position="58"/>
        <end position="77"/>
    </location>
</feature>
<dbReference type="PIRSF" id="PIRSF018571">
    <property type="entry name" value="SpoIIGA"/>
    <property type="match status" value="1"/>
</dbReference>
<feature type="transmembrane region" description="Helical" evidence="2">
    <location>
        <begin position="128"/>
        <end position="149"/>
    </location>
</feature>
<gene>
    <name evidence="3" type="ORF">BHU72_07725</name>
</gene>
<keyword evidence="2" id="KW-1133">Transmembrane helix</keyword>
<organism evidence="3 4">
    <name type="scientific">Desulfuribacillus stibiiarsenatis</name>
    <dbReference type="NCBI Taxonomy" id="1390249"/>
    <lineage>
        <taxon>Bacteria</taxon>
        <taxon>Bacillati</taxon>
        <taxon>Bacillota</taxon>
        <taxon>Desulfuribacillia</taxon>
        <taxon>Desulfuribacillales</taxon>
        <taxon>Desulfuribacillaceae</taxon>
        <taxon>Desulfuribacillus</taxon>
    </lineage>
</organism>
<dbReference type="STRING" id="1390249.BHU72_07725"/>
<evidence type="ECO:0000256" key="1">
    <source>
        <dbReference type="PIRSR" id="PIRSR018571-1"/>
    </source>
</evidence>
<dbReference type="Proteomes" id="UP000095255">
    <property type="component" value="Unassembled WGS sequence"/>
</dbReference>
<proteinExistence type="predicted"/>
<feature type="active site" evidence="1">
    <location>
        <position position="185"/>
    </location>
</feature>
<dbReference type="InterPro" id="IPR005081">
    <property type="entry name" value="SpoIIGA"/>
</dbReference>
<dbReference type="RefSeq" id="WP_069702816.1">
    <property type="nucleotide sequence ID" value="NZ_MJAT01000036.1"/>
</dbReference>
<name>A0A1E5L3N2_9FIRM</name>
<dbReference type="GO" id="GO:0004190">
    <property type="term" value="F:aspartic-type endopeptidase activity"/>
    <property type="evidence" value="ECO:0007669"/>
    <property type="project" value="InterPro"/>
</dbReference>
<comment type="caution">
    <text evidence="3">The sequence shown here is derived from an EMBL/GenBank/DDBJ whole genome shotgun (WGS) entry which is preliminary data.</text>
</comment>
<protein>
    <submittedName>
        <fullName evidence="3">Sigma-E processing peptidase SpoIIGA</fullName>
    </submittedName>
</protein>
<sequence>MESVYLDILFLVNFIIDLSLLCMTAYYRNIKNQWLRMVSAAVIGACYGSAWVLYQSPYLFSFAAKIIFSFLLIRIAFSWRNWQTFLQLIVSFYLINFIAAGAIFAVQYMLLSQQKILSQWIRIGNQNVWVLETTVSAIVFGLPLAYLGFRSFWKNVKKQLKSKSWIYTCTIYYKGKVNTFNGLLDTGNQLADPISSRPVSIVEYQKVENMIPSFVNTLYADGSLNIADLPRIFQKISSFDNFTLIPYRGMGSENKYLLAFKPDCFQVTTKEGVVDFQEGYIGITTQVLSVIGDYSAIIHPDFLEGEIRKREETTYENANLENQVLRQT</sequence>